<gene>
    <name evidence="2" type="ORF">C4D60_Mb06t11180</name>
</gene>
<evidence type="ECO:0000313" key="3">
    <source>
        <dbReference type="Proteomes" id="UP000317650"/>
    </source>
</evidence>
<feature type="region of interest" description="Disordered" evidence="1">
    <location>
        <begin position="12"/>
        <end position="69"/>
    </location>
</feature>
<organism evidence="2 3">
    <name type="scientific">Musa balbisiana</name>
    <name type="common">Banana</name>
    <dbReference type="NCBI Taxonomy" id="52838"/>
    <lineage>
        <taxon>Eukaryota</taxon>
        <taxon>Viridiplantae</taxon>
        <taxon>Streptophyta</taxon>
        <taxon>Embryophyta</taxon>
        <taxon>Tracheophyta</taxon>
        <taxon>Spermatophyta</taxon>
        <taxon>Magnoliopsida</taxon>
        <taxon>Liliopsida</taxon>
        <taxon>Zingiberales</taxon>
        <taxon>Musaceae</taxon>
        <taxon>Musa</taxon>
    </lineage>
</organism>
<dbReference type="EMBL" id="PYDT01000009">
    <property type="protein sequence ID" value="THU49594.1"/>
    <property type="molecule type" value="Genomic_DNA"/>
</dbReference>
<feature type="compositionally biased region" description="Basic and acidic residues" evidence="1">
    <location>
        <begin position="24"/>
        <end position="38"/>
    </location>
</feature>
<accession>A0A4S8INJ5</accession>
<reference evidence="2 3" key="1">
    <citation type="journal article" date="2019" name="Nat. Plants">
        <title>Genome sequencing of Musa balbisiana reveals subgenome evolution and function divergence in polyploid bananas.</title>
        <authorList>
            <person name="Yao X."/>
        </authorList>
    </citation>
    <scope>NUCLEOTIDE SEQUENCE [LARGE SCALE GENOMIC DNA]</scope>
    <source>
        <strain evidence="3">cv. DH-PKW</strain>
        <tissue evidence="2">Leaves</tissue>
    </source>
</reference>
<sequence length="84" mass="8848">MADIALLVVEDFERSSSSSSSRKVGWEEGGHGRERQEESSAASLVRSSLGRTAKEVSSRKEAEKALQPGSSSFVSAAVDGVFSA</sequence>
<keyword evidence="3" id="KW-1185">Reference proteome</keyword>
<dbReference type="Proteomes" id="UP000317650">
    <property type="component" value="Chromosome 6"/>
</dbReference>
<feature type="compositionally biased region" description="Polar residues" evidence="1">
    <location>
        <begin position="39"/>
        <end position="50"/>
    </location>
</feature>
<protein>
    <submittedName>
        <fullName evidence="2">Uncharacterized protein</fullName>
    </submittedName>
</protein>
<dbReference type="AlphaFoldDB" id="A0A4S8INJ5"/>
<proteinExistence type="predicted"/>
<evidence type="ECO:0000313" key="2">
    <source>
        <dbReference type="EMBL" id="THU49594.1"/>
    </source>
</evidence>
<feature type="compositionally biased region" description="Basic and acidic residues" evidence="1">
    <location>
        <begin position="52"/>
        <end position="64"/>
    </location>
</feature>
<evidence type="ECO:0000256" key="1">
    <source>
        <dbReference type="SAM" id="MobiDB-lite"/>
    </source>
</evidence>
<name>A0A4S8INJ5_MUSBA</name>
<comment type="caution">
    <text evidence="2">The sequence shown here is derived from an EMBL/GenBank/DDBJ whole genome shotgun (WGS) entry which is preliminary data.</text>
</comment>